<dbReference type="InterPro" id="IPR020904">
    <property type="entry name" value="Sc_DH/Rdtase_CS"/>
</dbReference>
<dbReference type="Proteomes" id="UP000317410">
    <property type="component" value="Unassembled WGS sequence"/>
</dbReference>
<dbReference type="PRINTS" id="PR00080">
    <property type="entry name" value="SDRFAMILY"/>
</dbReference>
<proteinExistence type="inferred from homology"/>
<dbReference type="PROSITE" id="PS00061">
    <property type="entry name" value="ADH_SHORT"/>
    <property type="match status" value="1"/>
</dbReference>
<evidence type="ECO:0000313" key="4">
    <source>
        <dbReference type="Proteomes" id="UP000317410"/>
    </source>
</evidence>
<gene>
    <name evidence="3" type="ORF">MLI01_32250</name>
</gene>
<comment type="caution">
    <text evidence="3">The sequence shown here is derived from an EMBL/GenBank/DDBJ whole genome shotgun (WGS) entry which is preliminary data.</text>
</comment>
<dbReference type="GO" id="GO:0016491">
    <property type="term" value="F:oxidoreductase activity"/>
    <property type="evidence" value="ECO:0007669"/>
    <property type="project" value="UniProtKB-KW"/>
</dbReference>
<keyword evidence="2" id="KW-0560">Oxidoreductase</keyword>
<dbReference type="SUPFAM" id="SSF51735">
    <property type="entry name" value="NAD(P)-binding Rossmann-fold domains"/>
    <property type="match status" value="1"/>
</dbReference>
<dbReference type="Gene3D" id="3.40.50.720">
    <property type="entry name" value="NAD(P)-binding Rossmann-like Domain"/>
    <property type="match status" value="1"/>
</dbReference>
<dbReference type="PANTHER" id="PTHR24321:SF8">
    <property type="entry name" value="ESTRADIOL 17-BETA-DEHYDROGENASE 8-RELATED"/>
    <property type="match status" value="1"/>
</dbReference>
<evidence type="ECO:0000256" key="2">
    <source>
        <dbReference type="ARBA" id="ARBA00023002"/>
    </source>
</evidence>
<comment type="similarity">
    <text evidence="1">Belongs to the short-chain dehydrogenases/reductases (SDR) family.</text>
</comment>
<dbReference type="PRINTS" id="PR00081">
    <property type="entry name" value="GDHRDH"/>
</dbReference>
<dbReference type="InterPro" id="IPR036291">
    <property type="entry name" value="NAD(P)-bd_dom_sf"/>
</dbReference>
<dbReference type="FunFam" id="3.40.50.720:FF:000084">
    <property type="entry name" value="Short-chain dehydrogenase reductase"/>
    <property type="match status" value="1"/>
</dbReference>
<protein>
    <submittedName>
        <fullName evidence="3">Dehydrogenase</fullName>
    </submittedName>
</protein>
<accession>A0A4Y4BD11</accession>
<name>A0A4Y4BD11_MICMQ</name>
<reference evidence="3 4" key="1">
    <citation type="submission" date="2019-06" db="EMBL/GenBank/DDBJ databases">
        <title>Whole genome shotgun sequence of Microbacterium liquefaciens NBRC 15037.</title>
        <authorList>
            <person name="Hosoyama A."/>
            <person name="Uohara A."/>
            <person name="Ohji S."/>
            <person name="Ichikawa N."/>
        </authorList>
    </citation>
    <scope>NUCLEOTIDE SEQUENCE [LARGE SCALE GENOMIC DNA]</scope>
    <source>
        <strain evidence="3 4">NBRC 15037</strain>
    </source>
</reference>
<dbReference type="RefSeq" id="WP_141388322.1">
    <property type="nucleotide sequence ID" value="NZ_BJNQ01000038.1"/>
</dbReference>
<dbReference type="PANTHER" id="PTHR24321">
    <property type="entry name" value="DEHYDROGENASES, SHORT CHAIN"/>
    <property type="match status" value="1"/>
</dbReference>
<dbReference type="InterPro" id="IPR002347">
    <property type="entry name" value="SDR_fam"/>
</dbReference>
<sequence length="249" mass="25321">MGRVDGKVALVSGGARGMGASHTRQLVQEGAKVVIADVLDTEGAALATELGSDASFIHLDVTQPEQWEAAVAHATSTFGALSVLVNNAGIANGAPLHEFTDQMWASIIAINLSGVFYGIRAASPALAATGNASIINISSVEGLQGSPGLHGYVAAKFGVRGLTKSAAVELAPAGVRVNSVHPGLIQTAMTTGIDANRLQIPLGRAATPEEVSKLVLFLASDESSYSTGSEFVIDGGLTSHIPQGAAPTR</sequence>
<evidence type="ECO:0000313" key="3">
    <source>
        <dbReference type="EMBL" id="GEC77080.1"/>
    </source>
</evidence>
<dbReference type="Pfam" id="PF13561">
    <property type="entry name" value="adh_short_C2"/>
    <property type="match status" value="1"/>
</dbReference>
<organism evidence="3 4">
    <name type="scientific">Microbacterium maritypicum</name>
    <name type="common">Microbacterium liquefaciens</name>
    <dbReference type="NCBI Taxonomy" id="33918"/>
    <lineage>
        <taxon>Bacteria</taxon>
        <taxon>Bacillati</taxon>
        <taxon>Actinomycetota</taxon>
        <taxon>Actinomycetes</taxon>
        <taxon>Micrococcales</taxon>
        <taxon>Microbacteriaceae</taxon>
        <taxon>Microbacterium</taxon>
    </lineage>
</organism>
<dbReference type="AlphaFoldDB" id="A0A4Y4BD11"/>
<dbReference type="EMBL" id="BJNQ01000038">
    <property type="protein sequence ID" value="GEC77080.1"/>
    <property type="molecule type" value="Genomic_DNA"/>
</dbReference>
<evidence type="ECO:0000256" key="1">
    <source>
        <dbReference type="ARBA" id="ARBA00006484"/>
    </source>
</evidence>